<comment type="caution">
    <text evidence="1">The sequence shown here is derived from an EMBL/GenBank/DDBJ whole genome shotgun (WGS) entry which is preliminary data.</text>
</comment>
<gene>
    <name evidence="1" type="ORF">NITHO_6400002</name>
</gene>
<keyword evidence="2" id="KW-1185">Reference proteome</keyword>
<dbReference type="Proteomes" id="UP000004221">
    <property type="component" value="Unassembled WGS sequence"/>
</dbReference>
<organism evidence="1 2">
    <name type="scientific">Nitrolancea hollandica Lb</name>
    <dbReference type="NCBI Taxonomy" id="1129897"/>
    <lineage>
        <taxon>Bacteria</taxon>
        <taxon>Pseudomonadati</taxon>
        <taxon>Thermomicrobiota</taxon>
        <taxon>Thermomicrobia</taxon>
        <taxon>Sphaerobacterales</taxon>
        <taxon>Sphaerobacterineae</taxon>
        <taxon>Sphaerobacteraceae</taxon>
        <taxon>Nitrolancea</taxon>
    </lineage>
</organism>
<accession>I4EMR4</accession>
<dbReference type="EMBL" id="CAGS01000602">
    <property type="protein sequence ID" value="CCF85977.1"/>
    <property type="molecule type" value="Genomic_DNA"/>
</dbReference>
<dbReference type="AlphaFoldDB" id="I4EMR4"/>
<evidence type="ECO:0000313" key="2">
    <source>
        <dbReference type="Proteomes" id="UP000004221"/>
    </source>
</evidence>
<proteinExistence type="predicted"/>
<evidence type="ECO:0000313" key="1">
    <source>
        <dbReference type="EMBL" id="CCF85977.1"/>
    </source>
</evidence>
<name>I4EMR4_9BACT</name>
<reference evidence="1 2" key="1">
    <citation type="journal article" date="2012" name="ISME J.">
        <title>Nitrification expanded: discovery, physiology and genomics of a nitrite-oxidizing bacterium from the phylum Chloroflexi.</title>
        <authorList>
            <person name="Sorokin D.Y."/>
            <person name="Lucker S."/>
            <person name="Vejmelkova D."/>
            <person name="Kostrikina N.A."/>
            <person name="Kleerebezem R."/>
            <person name="Rijpstra W.I."/>
            <person name="Damste J.S."/>
            <person name="Le Paslier D."/>
            <person name="Muyzer G."/>
            <person name="Wagner M."/>
            <person name="van Loosdrecht M.C."/>
            <person name="Daims H."/>
        </authorList>
    </citation>
    <scope>NUCLEOTIDE SEQUENCE [LARGE SCALE GENOMIC DNA]</scope>
    <source>
        <strain evidence="2">none</strain>
    </source>
</reference>
<protein>
    <submittedName>
        <fullName evidence="1">Uncharacterized protein</fullName>
    </submittedName>
</protein>
<sequence>MSVLHVVPVNLGLLLKTALYQKFHLYHFIYFAIHLWDKIIMTYDEFSKTNFVRIQIRMSRN</sequence>